<evidence type="ECO:0000259" key="1">
    <source>
        <dbReference type="PROSITE" id="PS50943"/>
    </source>
</evidence>
<sequence>MSVKDRIRKLRRQPGYIYEGLKYDLSEQLYDLMKEKGLTKKELAERMGVSPAYVSKIFGAENISLRTIAKVLAALDAEDVTLKITPRNSSADKLSKLFSSVQVAWAPVDLTIEETGNEGEEIGNAA</sequence>
<dbReference type="PROSITE" id="PS50943">
    <property type="entry name" value="HTH_CROC1"/>
    <property type="match status" value="1"/>
</dbReference>
<dbReference type="Pfam" id="PF01381">
    <property type="entry name" value="HTH_3"/>
    <property type="match status" value="1"/>
</dbReference>
<dbReference type="Gene3D" id="1.10.260.40">
    <property type="entry name" value="lambda repressor-like DNA-binding domains"/>
    <property type="match status" value="1"/>
</dbReference>
<feature type="domain" description="HTH cro/C1-type" evidence="1">
    <location>
        <begin position="29"/>
        <end position="82"/>
    </location>
</feature>
<evidence type="ECO:0000313" key="2">
    <source>
        <dbReference type="EMBL" id="HHJ63501.1"/>
    </source>
</evidence>
<protein>
    <submittedName>
        <fullName evidence="2">XRE family transcriptional regulator</fullName>
    </submittedName>
</protein>
<dbReference type="SMART" id="SM00530">
    <property type="entry name" value="HTH_XRE"/>
    <property type="match status" value="1"/>
</dbReference>
<comment type="caution">
    <text evidence="2">The sequence shown here is derived from an EMBL/GenBank/DDBJ whole genome shotgun (WGS) entry which is preliminary data.</text>
</comment>
<name>A0A7C5QDN9_AQUAO</name>
<dbReference type="Proteomes" id="UP000885792">
    <property type="component" value="Unassembled WGS sequence"/>
</dbReference>
<reference evidence="2" key="1">
    <citation type="journal article" date="2020" name="mSystems">
        <title>Genome- and Community-Level Interaction Insights into Carbon Utilization and Element Cycling Functions of Hydrothermarchaeota in Hydrothermal Sediment.</title>
        <authorList>
            <person name="Zhou Z."/>
            <person name="Liu Y."/>
            <person name="Xu W."/>
            <person name="Pan J."/>
            <person name="Luo Z.H."/>
            <person name="Li M."/>
        </authorList>
    </citation>
    <scope>NUCLEOTIDE SEQUENCE [LARGE SCALE GENOMIC DNA]</scope>
    <source>
        <strain evidence="2">HyVt-501</strain>
    </source>
</reference>
<accession>A0A7C5QDN9</accession>
<organism evidence="2">
    <name type="scientific">Aquifex aeolicus</name>
    <dbReference type="NCBI Taxonomy" id="63363"/>
    <lineage>
        <taxon>Bacteria</taxon>
        <taxon>Pseudomonadati</taxon>
        <taxon>Aquificota</taxon>
        <taxon>Aquificia</taxon>
        <taxon>Aquificales</taxon>
        <taxon>Aquificaceae</taxon>
        <taxon>Aquifex</taxon>
    </lineage>
</organism>
<dbReference type="InterPro" id="IPR001387">
    <property type="entry name" value="Cro/C1-type_HTH"/>
</dbReference>
<dbReference type="EMBL" id="DRNB01000039">
    <property type="protein sequence ID" value="HHJ63501.1"/>
    <property type="molecule type" value="Genomic_DNA"/>
</dbReference>
<dbReference type="CDD" id="cd00093">
    <property type="entry name" value="HTH_XRE"/>
    <property type="match status" value="1"/>
</dbReference>
<dbReference type="GO" id="GO:0003677">
    <property type="term" value="F:DNA binding"/>
    <property type="evidence" value="ECO:0007669"/>
    <property type="project" value="InterPro"/>
</dbReference>
<dbReference type="AlphaFoldDB" id="A0A7C5QDN9"/>
<gene>
    <name evidence="2" type="ORF">ENJ61_01190</name>
</gene>
<dbReference type="InterPro" id="IPR010982">
    <property type="entry name" value="Lambda_DNA-bd_dom_sf"/>
</dbReference>
<proteinExistence type="predicted"/>
<dbReference type="SUPFAM" id="SSF47413">
    <property type="entry name" value="lambda repressor-like DNA-binding domains"/>
    <property type="match status" value="1"/>
</dbReference>